<name>A0A0G4MSI8_VERLO</name>
<dbReference type="AlphaFoldDB" id="A0A0G4MSI8"/>
<accession>A0A0G4MSI8</accession>
<protein>
    <submittedName>
        <fullName evidence="1">Uncharacterized protein</fullName>
    </submittedName>
</protein>
<evidence type="ECO:0000313" key="2">
    <source>
        <dbReference type="Proteomes" id="UP000044602"/>
    </source>
</evidence>
<proteinExistence type="predicted"/>
<keyword evidence="2" id="KW-1185">Reference proteome</keyword>
<gene>
    <name evidence="1" type="ORF">BN1708_020250</name>
</gene>
<organism evidence="1 2">
    <name type="scientific">Verticillium longisporum</name>
    <name type="common">Verticillium dahliae var. longisporum</name>
    <dbReference type="NCBI Taxonomy" id="100787"/>
    <lineage>
        <taxon>Eukaryota</taxon>
        <taxon>Fungi</taxon>
        <taxon>Dikarya</taxon>
        <taxon>Ascomycota</taxon>
        <taxon>Pezizomycotina</taxon>
        <taxon>Sordariomycetes</taxon>
        <taxon>Hypocreomycetidae</taxon>
        <taxon>Glomerellales</taxon>
        <taxon>Plectosphaerellaceae</taxon>
        <taxon>Verticillium</taxon>
    </lineage>
</organism>
<reference evidence="2" key="1">
    <citation type="submission" date="2015-05" db="EMBL/GenBank/DDBJ databases">
        <authorList>
            <person name="Fogelqvist Johan"/>
        </authorList>
    </citation>
    <scope>NUCLEOTIDE SEQUENCE [LARGE SCALE GENOMIC DNA]</scope>
</reference>
<feature type="non-terminal residue" evidence="1">
    <location>
        <position position="89"/>
    </location>
</feature>
<sequence>MNFKDEHLSVAERSRLQRGIQNSNSRGALVELCTSDVSYDTTLWFKLFPNLIRIAYEKCPFTVTIGRDLICNRILQMYKGITVLSEPSR</sequence>
<dbReference type="STRING" id="100787.A0A0G4MSI8"/>
<dbReference type="Proteomes" id="UP000044602">
    <property type="component" value="Unassembled WGS sequence"/>
</dbReference>
<evidence type="ECO:0000313" key="1">
    <source>
        <dbReference type="EMBL" id="CRK37208.1"/>
    </source>
</evidence>
<dbReference type="EMBL" id="CVQH01024651">
    <property type="protein sequence ID" value="CRK37208.1"/>
    <property type="molecule type" value="Genomic_DNA"/>
</dbReference>